<dbReference type="GO" id="GO:0034755">
    <property type="term" value="P:iron ion transmembrane transport"/>
    <property type="evidence" value="ECO:0007669"/>
    <property type="project" value="TreeGrafter"/>
</dbReference>
<evidence type="ECO:0000313" key="7">
    <source>
        <dbReference type="Proteomes" id="UP001360560"/>
    </source>
</evidence>
<comment type="subcellular location">
    <subcellularLocation>
        <location evidence="1">Membrane</location>
        <topology evidence="1">Multi-pass membrane protein</topology>
    </subcellularLocation>
</comment>
<evidence type="ECO:0000256" key="4">
    <source>
        <dbReference type="ARBA" id="ARBA00023136"/>
    </source>
</evidence>
<feature type="transmembrane region" description="Helical" evidence="5">
    <location>
        <begin position="56"/>
        <end position="77"/>
    </location>
</feature>
<dbReference type="GO" id="GO:0005886">
    <property type="term" value="C:plasma membrane"/>
    <property type="evidence" value="ECO:0007669"/>
    <property type="project" value="TreeGrafter"/>
</dbReference>
<keyword evidence="7" id="KW-1185">Reference proteome</keyword>
<dbReference type="PANTHER" id="PTHR11706:SF101">
    <property type="entry name" value="MANGANESE TRANSPORTER SMF1"/>
    <property type="match status" value="1"/>
</dbReference>
<comment type="caution">
    <text evidence="6">The sequence shown here is derived from an EMBL/GenBank/DDBJ whole genome shotgun (WGS) entry which is preliminary data.</text>
</comment>
<dbReference type="Pfam" id="PF01566">
    <property type="entry name" value="Nramp"/>
    <property type="match status" value="1"/>
</dbReference>
<dbReference type="InterPro" id="IPR001046">
    <property type="entry name" value="NRAMP_fam"/>
</dbReference>
<dbReference type="Proteomes" id="UP001360560">
    <property type="component" value="Unassembled WGS sequence"/>
</dbReference>
<dbReference type="NCBIfam" id="TIGR01197">
    <property type="entry name" value="nramp"/>
    <property type="match status" value="1"/>
</dbReference>
<keyword evidence="4 5" id="KW-0472">Membrane</keyword>
<dbReference type="RefSeq" id="XP_064850877.1">
    <property type="nucleotide sequence ID" value="XM_064994805.1"/>
</dbReference>
<keyword evidence="2 5" id="KW-0812">Transmembrane</keyword>
<organism evidence="6 7">
    <name type="scientific">Saccharomycopsis crataegensis</name>
    <dbReference type="NCBI Taxonomy" id="43959"/>
    <lineage>
        <taxon>Eukaryota</taxon>
        <taxon>Fungi</taxon>
        <taxon>Dikarya</taxon>
        <taxon>Ascomycota</taxon>
        <taxon>Saccharomycotina</taxon>
        <taxon>Saccharomycetes</taxon>
        <taxon>Saccharomycopsidaceae</taxon>
        <taxon>Saccharomycopsis</taxon>
    </lineage>
</organism>
<protein>
    <submittedName>
        <fullName evidence="6">Divalent metal ion transporter</fullName>
    </submittedName>
</protein>
<dbReference type="PRINTS" id="PR00447">
    <property type="entry name" value="NATRESASSCMP"/>
</dbReference>
<dbReference type="GeneID" id="90071856"/>
<dbReference type="PANTHER" id="PTHR11706">
    <property type="entry name" value="SOLUTE CARRIER PROTEIN FAMILY 11 MEMBER"/>
    <property type="match status" value="1"/>
</dbReference>
<feature type="transmembrane region" description="Helical" evidence="5">
    <location>
        <begin position="132"/>
        <end position="152"/>
    </location>
</feature>
<evidence type="ECO:0000256" key="2">
    <source>
        <dbReference type="ARBA" id="ARBA00022692"/>
    </source>
</evidence>
<accession>A0AAV5QGX4</accession>
<dbReference type="AlphaFoldDB" id="A0AAV5QGX4"/>
<feature type="transmembrane region" description="Helical" evidence="5">
    <location>
        <begin position="284"/>
        <end position="308"/>
    </location>
</feature>
<feature type="transmembrane region" description="Helical" evidence="5">
    <location>
        <begin position="209"/>
        <end position="228"/>
    </location>
</feature>
<feature type="transmembrane region" description="Helical" evidence="5">
    <location>
        <begin position="164"/>
        <end position="186"/>
    </location>
</feature>
<dbReference type="GO" id="GO:0005384">
    <property type="term" value="F:manganese ion transmembrane transporter activity"/>
    <property type="evidence" value="ECO:0007669"/>
    <property type="project" value="TreeGrafter"/>
</dbReference>
<dbReference type="NCBIfam" id="NF037982">
    <property type="entry name" value="Nramp_1"/>
    <property type="match status" value="1"/>
</dbReference>
<proteinExistence type="inferred from homology"/>
<feature type="transmembrane region" description="Helical" evidence="5">
    <location>
        <begin position="530"/>
        <end position="552"/>
    </location>
</feature>
<feature type="transmembrane region" description="Helical" evidence="5">
    <location>
        <begin position="328"/>
        <end position="354"/>
    </location>
</feature>
<feature type="transmembrane region" description="Helical" evidence="5">
    <location>
        <begin position="403"/>
        <end position="424"/>
    </location>
</feature>
<evidence type="ECO:0000256" key="1">
    <source>
        <dbReference type="ARBA" id="ARBA00004141"/>
    </source>
</evidence>
<gene>
    <name evidence="6" type="ORF">DASC09_012020</name>
</gene>
<dbReference type="GO" id="GO:0030026">
    <property type="term" value="P:intracellular manganese ion homeostasis"/>
    <property type="evidence" value="ECO:0007669"/>
    <property type="project" value="TreeGrafter"/>
</dbReference>
<evidence type="ECO:0000256" key="5">
    <source>
        <dbReference type="SAM" id="Phobius"/>
    </source>
</evidence>
<dbReference type="HAMAP" id="MF_00221">
    <property type="entry name" value="NRAMP"/>
    <property type="match status" value="1"/>
</dbReference>
<name>A0AAV5QGX4_9ASCO</name>
<dbReference type="EMBL" id="BTFZ01000002">
    <property type="protein sequence ID" value="GMM33877.1"/>
    <property type="molecule type" value="Genomic_DNA"/>
</dbReference>
<sequence>MNQLLSKIGNWKSSKDVVDIIIKCRKFCLGSILISVSYMDPGNYSSNIAAGSTNRFSLLCVVLLSNLIAVFLQSLCIKLGSVSGLDLPSACKLHLNKYVNWFLFACSECAIIATDLAEVIGTAIALNILMKIPLPAGVILTIVDVLIVLVAYRPGRSVKFIRIIEYVIAIFVLTVVICFCVELKMIPKTDIKDIFRGFVPSKETFQNNGMYTATSILGATVMPHSLILGSSLVKPRLREYDEDNGYISEDWFKTKEAAEEFFTYDYKPTLKAVKFSLKASIIELSITLFTVALFVNCSILIIAGASLYGTPEAADADLYVIYDLLSSYLAPAAGKLFMIALLLSGLMAGIVCTMSGQIVSEGHLNWTIKPWKRRIVTRSVAILPSLVISLTIGKSGLSQALNASQVCLSILLPFISAPLIYFTCKKSVMKVEVKEDYKIDVKQFDYKLNPDMETENFELTEMNIRHRTTAAGASSINDQNIDSRDALPKDIAPKSNASTSQQQICSQSIETSSSTEICDNATYINMANNWLVSIIAVIVWIFICVLNVYMIVELGITGGQT</sequence>
<feature type="transmembrane region" description="Helical" evidence="5">
    <location>
        <begin position="375"/>
        <end position="397"/>
    </location>
</feature>
<dbReference type="GO" id="GO:0015086">
    <property type="term" value="F:cadmium ion transmembrane transporter activity"/>
    <property type="evidence" value="ECO:0007669"/>
    <property type="project" value="TreeGrafter"/>
</dbReference>
<evidence type="ECO:0000256" key="3">
    <source>
        <dbReference type="ARBA" id="ARBA00022989"/>
    </source>
</evidence>
<reference evidence="6 7" key="1">
    <citation type="journal article" date="2023" name="Elife">
        <title>Identification of key yeast species and microbe-microbe interactions impacting larval growth of Drosophila in the wild.</title>
        <authorList>
            <person name="Mure A."/>
            <person name="Sugiura Y."/>
            <person name="Maeda R."/>
            <person name="Honda K."/>
            <person name="Sakurai N."/>
            <person name="Takahashi Y."/>
            <person name="Watada M."/>
            <person name="Katoh T."/>
            <person name="Gotoh A."/>
            <person name="Gotoh Y."/>
            <person name="Taniguchi I."/>
            <person name="Nakamura K."/>
            <person name="Hayashi T."/>
            <person name="Katayama T."/>
            <person name="Uemura T."/>
            <person name="Hattori Y."/>
        </authorList>
    </citation>
    <scope>NUCLEOTIDE SEQUENCE [LARGE SCALE GENOMIC DNA]</scope>
    <source>
        <strain evidence="6 7">SC-9</strain>
    </source>
</reference>
<keyword evidence="3 5" id="KW-1133">Transmembrane helix</keyword>
<evidence type="ECO:0000313" key="6">
    <source>
        <dbReference type="EMBL" id="GMM33877.1"/>
    </source>
</evidence>